<dbReference type="Proteomes" id="UP000664940">
    <property type="component" value="Unassembled WGS sequence"/>
</dbReference>
<comment type="caution">
    <text evidence="1">The sequence shown here is derived from an EMBL/GenBank/DDBJ whole genome shotgun (WGS) entry which is preliminary data.</text>
</comment>
<gene>
    <name evidence="1" type="ORF">HJG60_010361</name>
</gene>
<organism evidence="1 2">
    <name type="scientific">Phyllostomus discolor</name>
    <name type="common">pale spear-nosed bat</name>
    <dbReference type="NCBI Taxonomy" id="89673"/>
    <lineage>
        <taxon>Eukaryota</taxon>
        <taxon>Metazoa</taxon>
        <taxon>Chordata</taxon>
        <taxon>Craniata</taxon>
        <taxon>Vertebrata</taxon>
        <taxon>Euteleostomi</taxon>
        <taxon>Mammalia</taxon>
        <taxon>Eutheria</taxon>
        <taxon>Laurasiatheria</taxon>
        <taxon>Chiroptera</taxon>
        <taxon>Yangochiroptera</taxon>
        <taxon>Phyllostomidae</taxon>
        <taxon>Phyllostominae</taxon>
        <taxon>Phyllostomus</taxon>
    </lineage>
</organism>
<sequence>MNSFMGTIGDNFLLRFINTLFKQFGQDSIVWGELVVPSEFPSKSIIDSFRASFFSCSVLMGIRVQSKTMINISKEIIKSNPQKNYRPPLYATLSSRKMDSLNALFPCSDLVNKHGWKRAWHKNIKWKVPEVNHSLVLNCAPF</sequence>
<dbReference type="AlphaFoldDB" id="A0A834AT10"/>
<proteinExistence type="predicted"/>
<reference evidence="1 2" key="1">
    <citation type="journal article" date="2020" name="Nature">
        <title>Six reference-quality genomes reveal evolution of bat adaptations.</title>
        <authorList>
            <person name="Jebb D."/>
            <person name="Huang Z."/>
            <person name="Pippel M."/>
            <person name="Hughes G.M."/>
            <person name="Lavrichenko K."/>
            <person name="Devanna P."/>
            <person name="Winkler S."/>
            <person name="Jermiin L.S."/>
            <person name="Skirmuntt E.C."/>
            <person name="Katzourakis A."/>
            <person name="Burkitt-Gray L."/>
            <person name="Ray D.A."/>
            <person name="Sullivan K.A.M."/>
            <person name="Roscito J.G."/>
            <person name="Kirilenko B.M."/>
            <person name="Davalos L.M."/>
            <person name="Corthals A.P."/>
            <person name="Power M.L."/>
            <person name="Jones G."/>
            <person name="Ransome R.D."/>
            <person name="Dechmann D.K.N."/>
            <person name="Locatelli A.G."/>
            <person name="Puechmaille S.J."/>
            <person name="Fedrigo O."/>
            <person name="Jarvis E.D."/>
            <person name="Hiller M."/>
            <person name="Vernes S.C."/>
            <person name="Myers E.W."/>
            <person name="Teeling E.C."/>
        </authorList>
    </citation>
    <scope>NUCLEOTIDE SEQUENCE [LARGE SCALE GENOMIC DNA]</scope>
    <source>
        <strain evidence="1">Bat1K_MPI-CBG_1</strain>
    </source>
</reference>
<name>A0A834AT10_9CHIR</name>
<evidence type="ECO:0000313" key="2">
    <source>
        <dbReference type="Proteomes" id="UP000664940"/>
    </source>
</evidence>
<protein>
    <submittedName>
        <fullName evidence="1">Uncharacterized protein</fullName>
    </submittedName>
</protein>
<accession>A0A834AT10</accession>
<dbReference type="EMBL" id="JABVXQ010000003">
    <property type="protein sequence ID" value="KAF6120033.1"/>
    <property type="molecule type" value="Genomic_DNA"/>
</dbReference>
<evidence type="ECO:0000313" key="1">
    <source>
        <dbReference type="EMBL" id="KAF6120033.1"/>
    </source>
</evidence>